<dbReference type="Proteomes" id="UP001300692">
    <property type="component" value="Unassembled WGS sequence"/>
</dbReference>
<feature type="transmembrane region" description="Helical" evidence="3">
    <location>
        <begin position="802"/>
        <end position="822"/>
    </location>
</feature>
<feature type="domain" description="Two component regulator three Y" evidence="4">
    <location>
        <begin position="731"/>
        <end position="795"/>
    </location>
</feature>
<evidence type="ECO:0000259" key="4">
    <source>
        <dbReference type="Pfam" id="PF07495"/>
    </source>
</evidence>
<dbReference type="SUPFAM" id="SSF47384">
    <property type="entry name" value="Homodimeric domain of signal transducing histidine kinase"/>
    <property type="match status" value="1"/>
</dbReference>
<dbReference type="InterPro" id="IPR015943">
    <property type="entry name" value="WD40/YVTN_repeat-like_dom_sf"/>
</dbReference>
<evidence type="ECO:0000256" key="2">
    <source>
        <dbReference type="SAM" id="Coils"/>
    </source>
</evidence>
<comment type="caution">
    <text evidence="5">The sequence shown here is derived from an EMBL/GenBank/DDBJ whole genome shotgun (WGS) entry which is preliminary data.</text>
</comment>
<dbReference type="Gene3D" id="2.130.10.10">
    <property type="entry name" value="YVTN repeat-like/Quinoprotein amine dehydrogenase"/>
    <property type="match status" value="2"/>
</dbReference>
<keyword evidence="3" id="KW-1133">Transmembrane helix</keyword>
<dbReference type="InterPro" id="IPR011110">
    <property type="entry name" value="Reg_prop"/>
</dbReference>
<dbReference type="InterPro" id="IPR011123">
    <property type="entry name" value="Y_Y_Y"/>
</dbReference>
<evidence type="ECO:0000313" key="6">
    <source>
        <dbReference type="Proteomes" id="UP001300692"/>
    </source>
</evidence>
<evidence type="ECO:0000256" key="3">
    <source>
        <dbReference type="SAM" id="Phobius"/>
    </source>
</evidence>
<evidence type="ECO:0000313" key="5">
    <source>
        <dbReference type="EMBL" id="MCV9386009.1"/>
    </source>
</evidence>
<protein>
    <recommendedName>
        <fullName evidence="4">Two component regulator three Y domain-containing protein</fullName>
    </recommendedName>
</protein>
<reference evidence="5 6" key="1">
    <citation type="submission" date="2022-10" db="EMBL/GenBank/DDBJ databases">
        <title>Comparative genomics and taxonomic characterization of three novel marine species of genus Reichenbachiella exhibiting antioxidant and polysaccharide degradation activities.</title>
        <authorList>
            <person name="Muhammad N."/>
            <person name="Lee Y.-J."/>
            <person name="Ko J."/>
            <person name="Kim S.-G."/>
        </authorList>
    </citation>
    <scope>NUCLEOTIDE SEQUENCE [LARGE SCALE GENOMIC DNA]</scope>
    <source>
        <strain evidence="5 6">ABR2-5</strain>
    </source>
</reference>
<name>A0ABT3CQU2_9BACT</name>
<keyword evidence="3" id="KW-0472">Membrane</keyword>
<accession>A0ABT3CQU2</accession>
<dbReference type="InterPro" id="IPR036097">
    <property type="entry name" value="HisK_dim/P_sf"/>
</dbReference>
<dbReference type="PANTHER" id="PTHR43547">
    <property type="entry name" value="TWO-COMPONENT HISTIDINE KINASE"/>
    <property type="match status" value="1"/>
</dbReference>
<dbReference type="EMBL" id="JAOYOD010000001">
    <property type="protein sequence ID" value="MCV9386009.1"/>
    <property type="molecule type" value="Genomic_DNA"/>
</dbReference>
<dbReference type="Pfam" id="PF07495">
    <property type="entry name" value="Y_Y_Y"/>
    <property type="match status" value="1"/>
</dbReference>
<dbReference type="Pfam" id="PF07494">
    <property type="entry name" value="Reg_prop"/>
    <property type="match status" value="8"/>
</dbReference>
<dbReference type="CDD" id="cd00146">
    <property type="entry name" value="PKD"/>
    <property type="match status" value="1"/>
</dbReference>
<keyword evidence="1" id="KW-0597">Phosphoprotein</keyword>
<dbReference type="PANTHER" id="PTHR43547:SF2">
    <property type="entry name" value="HYBRID SIGNAL TRANSDUCTION HISTIDINE KINASE C"/>
    <property type="match status" value="1"/>
</dbReference>
<feature type="coiled-coil region" evidence="2">
    <location>
        <begin position="845"/>
        <end position="890"/>
    </location>
</feature>
<sequence>MRERIRIGVLIAFGLIYGFAAHSQHPLRLQFQHIQKPLVKNLVETVCQDSYGYMWIGTDGGLHKSDGTNFELFTDAEGLPANYILSIYEDQNEQLWVGTNEGVARFDRKLNRFEHLPNVGTKKDDMLNDNWIRGILEDNTGRLWITSESRGLFYWEEDHFVHFPTGSAPGQINSRRTGGMTLDKDGRLWVATFDDGLYIIDTETLHATNHKKLYTREGQEEWVYFCWTLEADRDGTVWMGTKGTGLYHLELRQDSVMTRRFVNDPDDPNTLSNNEVYTLHIDQKGRLWVGNENGGLHLFDRSKEQFTRYEHRENDPRSLAQNSVRCVYTDSQDRLWVGTAFRGLDVFDPYYTKFTHYEHMEGGKKGLNNNLVRDFYEEENGNIWIATDGGGLNYWDRSENTFDYYMHDPDDKTTLNSDAILGLAEDPSGKLWVTGWSAGINVLTNRDQMTFAHYRDKGFRNSFPMNHFFDIIRDQKGNLWAANFGTGLMQYNWEEKTFRMLYGEPGPDSFFPFNRFTTLIEDSQGDLWIGTENAGVVRLMNKENEKPEFTILSEKKKIIYQILEGHQGYIWVGTDQGLDRIERQTGEIKTYGENDEWPSKTIVSIAEDDNHKLWLGTTSGLICFDPDNEEIETYDISDGLQGNEFSRYAATRLSTGELIFGGMNGFNIFHPDSVFKNPNLPPVYFTSFKIFNQEVKIGGEESPLNAHISTLDEITLTHEQSVFSLEFAAVNFTRSENNQYAFMLEGLEDQWNYVGTDHKATYSNLNPGEYTLRVKATNNDGIWNEKGATLRIIILPPWWKSWWAYSIMIIAGALIILMIVRLRTSYINDQKKRLQLLVDERTSQLEHQNNKVKEQADELKMYNESLNALNETLEETVKARTKELRHKNEKLAEYAFINAHNLRVPVANIKGIIQLFSQNKSREEIEELIELLRGQSEKLDKVLLDIQQMLDKDESLNKNKGRFKPIDKSEYGL</sequence>
<keyword evidence="3" id="KW-0812">Transmembrane</keyword>
<evidence type="ECO:0000256" key="1">
    <source>
        <dbReference type="ARBA" id="ARBA00022553"/>
    </source>
</evidence>
<dbReference type="InterPro" id="IPR013783">
    <property type="entry name" value="Ig-like_fold"/>
</dbReference>
<gene>
    <name evidence="5" type="ORF">N7U62_05005</name>
</gene>
<keyword evidence="2" id="KW-0175">Coiled coil</keyword>
<proteinExistence type="predicted"/>
<dbReference type="SUPFAM" id="SSF63829">
    <property type="entry name" value="Calcium-dependent phosphotriesterase"/>
    <property type="match status" value="3"/>
</dbReference>
<dbReference type="Gene3D" id="2.60.40.10">
    <property type="entry name" value="Immunoglobulins"/>
    <property type="match status" value="1"/>
</dbReference>
<dbReference type="RefSeq" id="WP_264136796.1">
    <property type="nucleotide sequence ID" value="NZ_JAOYOD010000001.1"/>
</dbReference>
<organism evidence="5 6">
    <name type="scientific">Reichenbachiella ulvae</name>
    <dbReference type="NCBI Taxonomy" id="2980104"/>
    <lineage>
        <taxon>Bacteria</taxon>
        <taxon>Pseudomonadati</taxon>
        <taxon>Bacteroidota</taxon>
        <taxon>Cytophagia</taxon>
        <taxon>Cytophagales</taxon>
        <taxon>Reichenbachiellaceae</taxon>
        <taxon>Reichenbachiella</taxon>
    </lineage>
</organism>
<keyword evidence="6" id="KW-1185">Reference proteome</keyword>